<protein>
    <submittedName>
        <fullName evidence="8">Major Facilitator Superfamily protein</fullName>
    </submittedName>
</protein>
<evidence type="ECO:0000256" key="5">
    <source>
        <dbReference type="ARBA" id="ARBA00023136"/>
    </source>
</evidence>
<evidence type="ECO:0000256" key="1">
    <source>
        <dbReference type="ARBA" id="ARBA00004651"/>
    </source>
</evidence>
<feature type="transmembrane region" description="Helical" evidence="7">
    <location>
        <begin position="277"/>
        <end position="300"/>
    </location>
</feature>
<gene>
    <name evidence="8" type="ORF">SAMN04489716_5098</name>
</gene>
<dbReference type="InterPro" id="IPR011701">
    <property type="entry name" value="MFS"/>
</dbReference>
<keyword evidence="2" id="KW-1003">Cell membrane</keyword>
<evidence type="ECO:0000256" key="4">
    <source>
        <dbReference type="ARBA" id="ARBA00022989"/>
    </source>
</evidence>
<reference evidence="8 9" key="1">
    <citation type="submission" date="2016-10" db="EMBL/GenBank/DDBJ databases">
        <authorList>
            <person name="de Groot N.N."/>
        </authorList>
    </citation>
    <scope>NUCLEOTIDE SEQUENCE [LARGE SCALE GENOMIC DNA]</scope>
    <source>
        <strain evidence="8 9">DSM 43941</strain>
    </source>
</reference>
<organism evidence="8 9">
    <name type="scientific">Actinoplanes derwentensis</name>
    <dbReference type="NCBI Taxonomy" id="113562"/>
    <lineage>
        <taxon>Bacteria</taxon>
        <taxon>Bacillati</taxon>
        <taxon>Actinomycetota</taxon>
        <taxon>Actinomycetes</taxon>
        <taxon>Micromonosporales</taxon>
        <taxon>Micromonosporaceae</taxon>
        <taxon>Actinoplanes</taxon>
    </lineage>
</organism>
<feature type="transmembrane region" description="Helical" evidence="7">
    <location>
        <begin position="334"/>
        <end position="356"/>
    </location>
</feature>
<evidence type="ECO:0000256" key="3">
    <source>
        <dbReference type="ARBA" id="ARBA00022692"/>
    </source>
</evidence>
<feature type="transmembrane region" description="Helical" evidence="7">
    <location>
        <begin position="68"/>
        <end position="87"/>
    </location>
</feature>
<feature type="region of interest" description="Disordered" evidence="6">
    <location>
        <begin position="190"/>
        <end position="223"/>
    </location>
</feature>
<dbReference type="Gene3D" id="1.20.1250.20">
    <property type="entry name" value="MFS general substrate transporter like domains"/>
    <property type="match status" value="1"/>
</dbReference>
<evidence type="ECO:0000256" key="7">
    <source>
        <dbReference type="SAM" id="Phobius"/>
    </source>
</evidence>
<dbReference type="EMBL" id="LT629758">
    <property type="protein sequence ID" value="SDT64009.1"/>
    <property type="molecule type" value="Genomic_DNA"/>
</dbReference>
<dbReference type="PANTHER" id="PTHR23513:SF6">
    <property type="entry name" value="MAJOR FACILITATOR SUPERFAMILY ASSOCIATED DOMAIN-CONTAINING PROTEIN"/>
    <property type="match status" value="1"/>
</dbReference>
<dbReference type="PANTHER" id="PTHR23513">
    <property type="entry name" value="INTEGRAL MEMBRANE EFFLUX PROTEIN-RELATED"/>
    <property type="match status" value="1"/>
</dbReference>
<dbReference type="SUPFAM" id="SSF103473">
    <property type="entry name" value="MFS general substrate transporter"/>
    <property type="match status" value="1"/>
</dbReference>
<feature type="compositionally biased region" description="Gly residues" evidence="6">
    <location>
        <begin position="203"/>
        <end position="215"/>
    </location>
</feature>
<feature type="transmembrane region" description="Helical" evidence="7">
    <location>
        <begin position="307"/>
        <end position="328"/>
    </location>
</feature>
<dbReference type="CDD" id="cd06173">
    <property type="entry name" value="MFS_MefA_like"/>
    <property type="match status" value="1"/>
</dbReference>
<evidence type="ECO:0000313" key="9">
    <source>
        <dbReference type="Proteomes" id="UP000198688"/>
    </source>
</evidence>
<evidence type="ECO:0000313" key="8">
    <source>
        <dbReference type="EMBL" id="SDT64009.1"/>
    </source>
</evidence>
<dbReference type="Proteomes" id="UP000198688">
    <property type="component" value="Chromosome I"/>
</dbReference>
<accession>A0A1H2C1F7</accession>
<dbReference type="GO" id="GO:0005886">
    <property type="term" value="C:plasma membrane"/>
    <property type="evidence" value="ECO:0007669"/>
    <property type="project" value="UniProtKB-SubCell"/>
</dbReference>
<keyword evidence="5 7" id="KW-0472">Membrane</keyword>
<dbReference type="Pfam" id="PF07690">
    <property type="entry name" value="MFS_1"/>
    <property type="match status" value="1"/>
</dbReference>
<evidence type="ECO:0000256" key="2">
    <source>
        <dbReference type="ARBA" id="ARBA00022475"/>
    </source>
</evidence>
<dbReference type="GO" id="GO:0022857">
    <property type="term" value="F:transmembrane transporter activity"/>
    <property type="evidence" value="ECO:0007669"/>
    <property type="project" value="InterPro"/>
</dbReference>
<feature type="transmembrane region" description="Helical" evidence="7">
    <location>
        <begin position="368"/>
        <end position="391"/>
    </location>
</feature>
<dbReference type="AlphaFoldDB" id="A0A1H2C1F7"/>
<feature type="transmembrane region" description="Helical" evidence="7">
    <location>
        <begin position="161"/>
        <end position="179"/>
    </location>
</feature>
<dbReference type="InterPro" id="IPR036259">
    <property type="entry name" value="MFS_trans_sf"/>
</dbReference>
<dbReference type="OrthoDB" id="3460055at2"/>
<comment type="subcellular location">
    <subcellularLocation>
        <location evidence="1">Cell membrane</location>
        <topology evidence="1">Multi-pass membrane protein</topology>
    </subcellularLocation>
</comment>
<feature type="transmembrane region" description="Helical" evidence="7">
    <location>
        <begin position="397"/>
        <end position="414"/>
    </location>
</feature>
<evidence type="ECO:0000256" key="6">
    <source>
        <dbReference type="SAM" id="MobiDB-lite"/>
    </source>
</evidence>
<keyword evidence="9" id="KW-1185">Reference proteome</keyword>
<feature type="transmembrane region" description="Helical" evidence="7">
    <location>
        <begin position="41"/>
        <end position="61"/>
    </location>
</feature>
<proteinExistence type="predicted"/>
<name>A0A1H2C1F7_9ACTN</name>
<feature type="transmembrane region" description="Helical" evidence="7">
    <location>
        <begin position="249"/>
        <end position="271"/>
    </location>
</feature>
<dbReference type="STRING" id="113562.SAMN04489716_5098"/>
<sequence>MRRNAALFVLISVLSGLGGTALTLAVGIWIFDLTGDPGLAALASLGVYLPSLAAPWLGVLVDRFPRRALLIGVEAGVAAVLFALLPVDSAGQVWLIYVAMLVRGVGYVLLDAGESALLPAALPADRLGDVNGWRSSAQEGMKLLAPLGGAALYTWVGPRPVIVLCAVLPLISAGLYALLRFGPTVSVTGEPSQNVAGQPTGRPGRGGAVVGGGPRAGVEGESGRRASLRWSSVREGLLMLTAEPLRSPVLLGMVAIGVSGLTNAAVLSQIVDGLGLPAAYLGVLSSVQGAGSIVAGLLVGRLLARAAAVRVALLGVLIFALSCVARSVPWWPAMIVGSLLAGAGLVWALIAAVTAVQTGTPGHLLGRVSATSNMALFGPMALTIPLGAALIGFGARAVLLIGAGLLVLTMLAVRRSGVLQDGGRAAAGR</sequence>
<keyword evidence="4 7" id="KW-1133">Transmembrane helix</keyword>
<dbReference type="RefSeq" id="WP_092546924.1">
    <property type="nucleotide sequence ID" value="NZ_BOMJ01000017.1"/>
</dbReference>
<keyword evidence="3 7" id="KW-0812">Transmembrane</keyword>